<protein>
    <recommendedName>
        <fullName evidence="3">SUKH-3 immunity protein</fullName>
    </recommendedName>
</protein>
<comment type="caution">
    <text evidence="1">The sequence shown here is derived from an EMBL/GenBank/DDBJ whole genome shotgun (WGS) entry which is preliminary data.</text>
</comment>
<organism evidence="1 2">
    <name type="scientific">Rugosimonospora acidiphila</name>
    <dbReference type="NCBI Taxonomy" id="556531"/>
    <lineage>
        <taxon>Bacteria</taxon>
        <taxon>Bacillati</taxon>
        <taxon>Actinomycetota</taxon>
        <taxon>Actinomycetes</taxon>
        <taxon>Micromonosporales</taxon>
        <taxon>Micromonosporaceae</taxon>
        <taxon>Rugosimonospora</taxon>
    </lineage>
</organism>
<keyword evidence="2" id="KW-1185">Reference proteome</keyword>
<dbReference type="EMBL" id="BAABJQ010000018">
    <property type="protein sequence ID" value="GAA5192873.1"/>
    <property type="molecule type" value="Genomic_DNA"/>
</dbReference>
<evidence type="ECO:0000313" key="2">
    <source>
        <dbReference type="Proteomes" id="UP001501570"/>
    </source>
</evidence>
<accession>A0ABP9SB40</accession>
<evidence type="ECO:0008006" key="3">
    <source>
        <dbReference type="Google" id="ProtNLM"/>
    </source>
</evidence>
<evidence type="ECO:0000313" key="1">
    <source>
        <dbReference type="EMBL" id="GAA5192873.1"/>
    </source>
</evidence>
<reference evidence="2" key="1">
    <citation type="journal article" date="2019" name="Int. J. Syst. Evol. Microbiol.">
        <title>The Global Catalogue of Microorganisms (GCM) 10K type strain sequencing project: providing services to taxonomists for standard genome sequencing and annotation.</title>
        <authorList>
            <consortium name="The Broad Institute Genomics Platform"/>
            <consortium name="The Broad Institute Genome Sequencing Center for Infectious Disease"/>
            <person name="Wu L."/>
            <person name="Ma J."/>
        </authorList>
    </citation>
    <scope>NUCLEOTIDE SEQUENCE [LARGE SCALE GENOMIC DNA]</scope>
    <source>
        <strain evidence="2">JCM 18304</strain>
    </source>
</reference>
<dbReference type="Proteomes" id="UP001501570">
    <property type="component" value="Unassembled WGS sequence"/>
</dbReference>
<gene>
    <name evidence="1" type="ORF">GCM10023322_53410</name>
</gene>
<name>A0ABP9SB40_9ACTN</name>
<proteinExistence type="predicted"/>
<sequence>MVEGADAGIDDDYVAGCPITPELARQIADLADLPWSDGKVTDGAMRALGWRDNDVIETINGFVTGQGHVVYSDHDGFYMPFCHYYWVGGEVWTTDEWGALPGWSSQKGAGREEFDGHVDAAVDRFAELLGPPQCDVRTEGRATAIGPYSWRYAAWRRGGNALVIGQVPEGFSLYQDEEAVVYIGALAEDAPFPEAAEFRDFLAP</sequence>